<feature type="binding site" evidence="9">
    <location>
        <begin position="128"/>
        <end position="129"/>
    </location>
    <ligand>
        <name>NAD(+)</name>
        <dbReference type="ChEBI" id="CHEBI:57540"/>
    </ligand>
</feature>
<reference evidence="13" key="1">
    <citation type="submission" date="2021-03" db="EMBL/GenBank/DDBJ databases">
        <title>Antimicrobial resistance genes in bacteria isolated from Japanese honey, and their potential for conferring macrolide and lincosamide resistance in the American foulbrood pathogen Paenibacillus larvae.</title>
        <authorList>
            <person name="Okamoto M."/>
            <person name="Kumagai M."/>
            <person name="Kanamori H."/>
            <person name="Takamatsu D."/>
        </authorList>
    </citation>
    <scope>NUCLEOTIDE SEQUENCE</scope>
    <source>
        <strain evidence="13">J2TS6</strain>
    </source>
</reference>
<dbReference type="NCBIfam" id="NF010177">
    <property type="entry name" value="PRK13656.1"/>
    <property type="match status" value="1"/>
</dbReference>
<proteinExistence type="inferred from homology"/>
<gene>
    <name evidence="9 13" type="primary">fabV</name>
    <name evidence="13" type="ORF">J2TS6_06280</name>
</gene>
<evidence type="ECO:0000313" key="13">
    <source>
        <dbReference type="EMBL" id="GIO29487.1"/>
    </source>
</evidence>
<dbReference type="InterPro" id="IPR010758">
    <property type="entry name" value="Trans-2-enoyl-CoA_reductase"/>
</dbReference>
<keyword evidence="14" id="KW-1185">Reference proteome</keyword>
<evidence type="ECO:0000256" key="6">
    <source>
        <dbReference type="ARBA" id="ARBA00023098"/>
    </source>
</evidence>
<dbReference type="GO" id="GO:0050343">
    <property type="term" value="F:trans-2-enoyl-CoA reductase (NADH) activity"/>
    <property type="evidence" value="ECO:0007669"/>
    <property type="project" value="UniProtKB-UniRule"/>
</dbReference>
<evidence type="ECO:0000256" key="3">
    <source>
        <dbReference type="ARBA" id="ARBA00022832"/>
    </source>
</evidence>
<dbReference type="GO" id="GO:0051287">
    <property type="term" value="F:NAD binding"/>
    <property type="evidence" value="ECO:0007669"/>
    <property type="project" value="UniProtKB-UniRule"/>
</dbReference>
<dbReference type="SUPFAM" id="SSF51735">
    <property type="entry name" value="NAD(P)-binding Rossmann-fold domains"/>
    <property type="match status" value="1"/>
</dbReference>
<evidence type="ECO:0000256" key="8">
    <source>
        <dbReference type="ARBA" id="ARBA00048302"/>
    </source>
</evidence>
<dbReference type="EC" id="1.3.1.44" evidence="9"/>
<feature type="binding site" evidence="9">
    <location>
        <begin position="65"/>
        <end position="70"/>
    </location>
    <ligand>
        <name>NAD(+)</name>
        <dbReference type="ChEBI" id="CHEBI:57540"/>
    </ligand>
</feature>
<accession>A0A920CAI5</accession>
<comment type="caution">
    <text evidence="9">Lacks conserved residue(s) required for the propagation of feature annotation.</text>
</comment>
<keyword evidence="6 9" id="KW-0443">Lipid metabolism</keyword>
<protein>
    <recommendedName>
        <fullName evidence="9">Trans-2-enoyl-CoA reductase [NADH]</fullName>
        <shortName evidence="9">TER</shortName>
        <ecNumber evidence="9">1.3.1.44</ecNumber>
    </recommendedName>
</protein>
<dbReference type="InterPro" id="IPR050048">
    <property type="entry name" value="FabV-like_NADH_b"/>
</dbReference>
<dbReference type="EMBL" id="BORQ01000001">
    <property type="protein sequence ID" value="GIO29487.1"/>
    <property type="molecule type" value="Genomic_DNA"/>
</dbReference>
<comment type="catalytic activity">
    <reaction evidence="8 9">
        <text>a 2,3-saturated acyl-CoA + NAD(+) = a (2E)-enoyl-CoA + NADH + H(+)</text>
        <dbReference type="Rhea" id="RHEA:18177"/>
        <dbReference type="ChEBI" id="CHEBI:15378"/>
        <dbReference type="ChEBI" id="CHEBI:57540"/>
        <dbReference type="ChEBI" id="CHEBI:57945"/>
        <dbReference type="ChEBI" id="CHEBI:58856"/>
        <dbReference type="ChEBI" id="CHEBI:65111"/>
        <dbReference type="EC" id="1.3.1.44"/>
    </reaction>
</comment>
<evidence type="ECO:0000256" key="1">
    <source>
        <dbReference type="ARBA" id="ARBA00011245"/>
    </source>
</evidence>
<dbReference type="AlphaFoldDB" id="A0A920CAI5"/>
<dbReference type="InterPro" id="IPR024910">
    <property type="entry name" value="Enoyl-CoA_Rdtase_cat_dom"/>
</dbReference>
<evidence type="ECO:0000256" key="7">
    <source>
        <dbReference type="ARBA" id="ARBA00023160"/>
    </source>
</evidence>
<feature type="binding site" evidence="9">
    <location>
        <position position="242"/>
    </location>
    <ligand>
        <name>substrate</name>
    </ligand>
</feature>
<comment type="caution">
    <text evidence="13">The sequence shown here is derived from an EMBL/GenBank/DDBJ whole genome shotgun (WGS) entry which is preliminary data.</text>
</comment>
<keyword evidence="4 9" id="KW-0560">Oxidoreductase</keyword>
<evidence type="ECO:0000259" key="12">
    <source>
        <dbReference type="Pfam" id="PF12242"/>
    </source>
</evidence>
<comment type="subunit">
    <text evidence="1 9">Monomer.</text>
</comment>
<comment type="pathway">
    <text evidence="9">Lipid metabolism; fatty acid biosynthesis.</text>
</comment>
<evidence type="ECO:0000256" key="5">
    <source>
        <dbReference type="ARBA" id="ARBA00023027"/>
    </source>
</evidence>
<feature type="domain" description="Trans-2-enoyl-CoA reductase-like NAD(P)H binding" evidence="12">
    <location>
        <begin position="20"/>
        <end position="93"/>
    </location>
</feature>
<comment type="function">
    <text evidence="9">Involved in the fatty acid synthesis (FAS II). Catalyzes the reduction of a carbon-carbon double bond in an enoyl moiety that is covalently linked to a coenzyme A (CoA).</text>
</comment>
<dbReference type="Gene3D" id="3.40.50.720">
    <property type="entry name" value="NAD(P)-binding Rossmann-like Domain"/>
    <property type="match status" value="1"/>
</dbReference>
<dbReference type="GO" id="GO:0006633">
    <property type="term" value="P:fatty acid biosynthetic process"/>
    <property type="evidence" value="ECO:0007669"/>
    <property type="project" value="UniProtKB-UniRule"/>
</dbReference>
<dbReference type="PANTHER" id="PTHR37480:SF1">
    <property type="entry name" value="ENOYL-[ACYL-CARRIER-PROTEIN] REDUCTASE [NADH]"/>
    <property type="match status" value="1"/>
</dbReference>
<dbReference type="InterPro" id="IPR024906">
    <property type="entry name" value="Eno_Rdtase_FAD-bd_dom"/>
</dbReference>
<dbReference type="GO" id="GO:0004318">
    <property type="term" value="F:enoyl-[acyl-carrier-protein] reductase (NADH) activity"/>
    <property type="evidence" value="ECO:0007669"/>
    <property type="project" value="TreeGrafter"/>
</dbReference>
<feature type="domain" description="Trans-2-enoyl-CoA reductase catalytic" evidence="11">
    <location>
        <begin position="99"/>
        <end position="334"/>
    </location>
</feature>
<dbReference type="Pfam" id="PF07055">
    <property type="entry name" value="Eno-Rase_FAD_bd"/>
    <property type="match status" value="1"/>
</dbReference>
<keyword evidence="7 9" id="KW-0275">Fatty acid biosynthesis</keyword>
<feature type="domain" description="Enoyl reductase FAD binding" evidence="10">
    <location>
        <begin position="341"/>
        <end position="404"/>
    </location>
</feature>
<evidence type="ECO:0000259" key="11">
    <source>
        <dbReference type="Pfam" id="PF12241"/>
    </source>
</evidence>
<dbReference type="Pfam" id="PF12241">
    <property type="entry name" value="Enoyl_reductase"/>
    <property type="match status" value="1"/>
</dbReference>
<feature type="binding site" evidence="9">
    <location>
        <position position="261"/>
    </location>
    <ligand>
        <name>NAD(+)</name>
        <dbReference type="ChEBI" id="CHEBI:57540"/>
    </ligand>
</feature>
<sequence length="414" mass="45333">MSISSYDALLFGSEEKSNMIIKPRTRGFICTTSHPAGCAAQVQKQIDYVQSKPVIEGPKNVLVIGASTGYGLAARITTAFGAKANTVGVYRPSSGSEKRTASAGWYNSAAFEQAAQEAGLKSYSVTGDAFAKETKDKTIQLIKEKLGKVDLVVYSVASARKTDPETGETYNSVLKPIGKPFTNKTVNFHTGEVTDITLEPATEQEIRETVAVMGGDDWEAWIEALRAAEVLSEDVTTISFSYIGSEITKAVYREGSIGRAKDHLEATALKLNDELQSTGGRAYVVVSKGLVTQSSSAIPIVPLYISSLYKTMKEKGIHEGCIEQTYRLFTDRLYAGGEPPVDEAGRIRIDDWELREDVQAEVVKIWDQVTSDNIYDLTDLEGYRKEFFQLFGFETEGVDYDADVDPDVKVPNSI</sequence>
<dbReference type="PANTHER" id="PTHR37480">
    <property type="entry name" value="ENOYL-[ACYL-CARRIER-PROTEIN] REDUCTASE [NADH]"/>
    <property type="match status" value="1"/>
</dbReference>
<feature type="active site" description="Proton donor" evidence="9">
    <location>
        <position position="252"/>
    </location>
</feature>
<dbReference type="Proteomes" id="UP000679779">
    <property type="component" value="Unassembled WGS sequence"/>
</dbReference>
<dbReference type="Pfam" id="PF12242">
    <property type="entry name" value="Eno-Rase_NADH_b"/>
    <property type="match status" value="1"/>
</dbReference>
<evidence type="ECO:0000259" key="10">
    <source>
        <dbReference type="Pfam" id="PF07055"/>
    </source>
</evidence>
<organism evidence="13 14">
    <name type="scientific">Paenibacillus albilobatus</name>
    <dbReference type="NCBI Taxonomy" id="2716884"/>
    <lineage>
        <taxon>Bacteria</taxon>
        <taxon>Bacillati</taxon>
        <taxon>Bacillota</taxon>
        <taxon>Bacilli</taxon>
        <taxon>Bacillales</taxon>
        <taxon>Paenibacillaceae</taxon>
        <taxon>Paenibacillus</taxon>
    </lineage>
</organism>
<comment type="similarity">
    <text evidence="9">Belongs to the TER reductase family.</text>
</comment>
<evidence type="ECO:0000256" key="2">
    <source>
        <dbReference type="ARBA" id="ARBA00022516"/>
    </source>
</evidence>
<dbReference type="HAMAP" id="MF_01838">
    <property type="entry name" value="FabV_reductase"/>
    <property type="match status" value="1"/>
</dbReference>
<dbReference type="InterPro" id="IPR036291">
    <property type="entry name" value="NAD(P)-bd_dom_sf"/>
</dbReference>
<evidence type="ECO:0000313" key="14">
    <source>
        <dbReference type="Proteomes" id="UP000679779"/>
    </source>
</evidence>
<keyword evidence="3 9" id="KW-0276">Fatty acid metabolism</keyword>
<keyword evidence="5 9" id="KW-0520">NAD</keyword>
<feature type="binding site" evidence="9">
    <location>
        <begin position="156"/>
        <end position="157"/>
    </location>
    <ligand>
        <name>NAD(+)</name>
        <dbReference type="ChEBI" id="CHEBI:57540"/>
    </ligand>
</feature>
<dbReference type="NCBIfam" id="NF043048">
    <property type="entry name" value="EnoyACPredFabV"/>
    <property type="match status" value="1"/>
</dbReference>
<keyword evidence="2 9" id="KW-0444">Lipid biosynthesis</keyword>
<feature type="binding site" evidence="9">
    <location>
        <begin position="290"/>
        <end position="292"/>
    </location>
    <ligand>
        <name>NAD(+)</name>
        <dbReference type="ChEBI" id="CHEBI:57540"/>
    </ligand>
</feature>
<evidence type="ECO:0000256" key="4">
    <source>
        <dbReference type="ARBA" id="ARBA00023002"/>
    </source>
</evidence>
<evidence type="ECO:0000256" key="9">
    <source>
        <dbReference type="HAMAP-Rule" id="MF_01838"/>
    </source>
</evidence>
<name>A0A920CAI5_9BACL</name>